<feature type="region of interest" description="Disordered" evidence="1">
    <location>
        <begin position="66"/>
        <end position="163"/>
    </location>
</feature>
<feature type="compositionally biased region" description="Basic residues" evidence="1">
    <location>
        <begin position="111"/>
        <end position="121"/>
    </location>
</feature>
<sequence>MLRNYYWARDAMFVMANNLQQGAGGRGPTSTQVEGNMARPQARYQNSEAIGGAACRGGGVAQREVGGARGAGGGRPPAGGIPAGGMNSPLRPQGSASGTGHLREGNGTPRSKGRGVGKQRRLSFTGQDLVHENSQESQGGSEHSVSQEVGMATPGSKTTRDRKLAVAARGGSIDMLQYLIPLMCVAIRNSLWVITWQRVDGVQLLFGHQVTEMPTEESMQEVIRRLYLNQFPSRILDIPMARIIFGPVGNKLKLFVPIVDARLTENKLMELEAAGLRLVPLYVFAEARKQEQAKIGVMPTMITTDSLSDLKIRLPKERKLVSTYVRNALTQPWPQVGISAT</sequence>
<keyword evidence="3" id="KW-1185">Reference proteome</keyword>
<protein>
    <submittedName>
        <fullName evidence="2">Uncharacterized protein</fullName>
    </submittedName>
</protein>
<feature type="compositionally biased region" description="Polar residues" evidence="1">
    <location>
        <begin position="135"/>
        <end position="147"/>
    </location>
</feature>
<feature type="compositionally biased region" description="Gly residues" evidence="1">
    <location>
        <begin position="67"/>
        <end position="83"/>
    </location>
</feature>
<gene>
    <name evidence="2" type="ORF">CBR_g34353</name>
</gene>
<evidence type="ECO:0000313" key="2">
    <source>
        <dbReference type="EMBL" id="GBG82073.1"/>
    </source>
</evidence>
<dbReference type="EMBL" id="BFEA01000396">
    <property type="protein sequence ID" value="GBG82073.1"/>
    <property type="molecule type" value="Genomic_DNA"/>
</dbReference>
<proteinExistence type="predicted"/>
<reference evidence="2 3" key="1">
    <citation type="journal article" date="2018" name="Cell">
        <title>The Chara Genome: Secondary Complexity and Implications for Plant Terrestrialization.</title>
        <authorList>
            <person name="Nishiyama T."/>
            <person name="Sakayama H."/>
            <person name="Vries J.D."/>
            <person name="Buschmann H."/>
            <person name="Saint-Marcoux D."/>
            <person name="Ullrich K.K."/>
            <person name="Haas F.B."/>
            <person name="Vanderstraeten L."/>
            <person name="Becker D."/>
            <person name="Lang D."/>
            <person name="Vosolsobe S."/>
            <person name="Rombauts S."/>
            <person name="Wilhelmsson P.K.I."/>
            <person name="Janitza P."/>
            <person name="Kern R."/>
            <person name="Heyl A."/>
            <person name="Rumpler F."/>
            <person name="Villalobos L.I.A.C."/>
            <person name="Clay J.M."/>
            <person name="Skokan R."/>
            <person name="Toyoda A."/>
            <person name="Suzuki Y."/>
            <person name="Kagoshima H."/>
            <person name="Schijlen E."/>
            <person name="Tajeshwar N."/>
            <person name="Catarino B."/>
            <person name="Hetherington A.J."/>
            <person name="Saltykova A."/>
            <person name="Bonnot C."/>
            <person name="Breuninger H."/>
            <person name="Symeonidi A."/>
            <person name="Radhakrishnan G.V."/>
            <person name="Van Nieuwerburgh F."/>
            <person name="Deforce D."/>
            <person name="Chang C."/>
            <person name="Karol K.G."/>
            <person name="Hedrich R."/>
            <person name="Ulvskov P."/>
            <person name="Glockner G."/>
            <person name="Delwiche C.F."/>
            <person name="Petrasek J."/>
            <person name="Van de Peer Y."/>
            <person name="Friml J."/>
            <person name="Beilby M."/>
            <person name="Dolan L."/>
            <person name="Kohara Y."/>
            <person name="Sugano S."/>
            <person name="Fujiyama A."/>
            <person name="Delaux P.-M."/>
            <person name="Quint M."/>
            <person name="TheiBen G."/>
            <person name="Hagemann M."/>
            <person name="Harholt J."/>
            <person name="Dunand C."/>
            <person name="Zachgo S."/>
            <person name="Langdale J."/>
            <person name="Maumus F."/>
            <person name="Straeten D.V.D."/>
            <person name="Gould S.B."/>
            <person name="Rensing S.A."/>
        </authorList>
    </citation>
    <scope>NUCLEOTIDE SEQUENCE [LARGE SCALE GENOMIC DNA]</scope>
    <source>
        <strain evidence="2 3">S276</strain>
    </source>
</reference>
<dbReference type="AlphaFoldDB" id="A0A388LIK6"/>
<organism evidence="2 3">
    <name type="scientific">Chara braunii</name>
    <name type="common">Braun's stonewort</name>
    <dbReference type="NCBI Taxonomy" id="69332"/>
    <lineage>
        <taxon>Eukaryota</taxon>
        <taxon>Viridiplantae</taxon>
        <taxon>Streptophyta</taxon>
        <taxon>Charophyceae</taxon>
        <taxon>Charales</taxon>
        <taxon>Characeae</taxon>
        <taxon>Chara</taxon>
    </lineage>
</organism>
<dbReference type="Gramene" id="GBG82073">
    <property type="protein sequence ID" value="GBG82073"/>
    <property type="gene ID" value="CBR_g34353"/>
</dbReference>
<dbReference type="Proteomes" id="UP000265515">
    <property type="component" value="Unassembled WGS sequence"/>
</dbReference>
<evidence type="ECO:0000313" key="3">
    <source>
        <dbReference type="Proteomes" id="UP000265515"/>
    </source>
</evidence>
<feature type="region of interest" description="Disordered" evidence="1">
    <location>
        <begin position="20"/>
        <end position="42"/>
    </location>
</feature>
<evidence type="ECO:0000256" key="1">
    <source>
        <dbReference type="SAM" id="MobiDB-lite"/>
    </source>
</evidence>
<comment type="caution">
    <text evidence="2">The sequence shown here is derived from an EMBL/GenBank/DDBJ whole genome shotgun (WGS) entry which is preliminary data.</text>
</comment>
<name>A0A388LIK6_CHABU</name>
<accession>A0A388LIK6</accession>